<evidence type="ECO:0000256" key="1">
    <source>
        <dbReference type="ARBA" id="ARBA00023319"/>
    </source>
</evidence>
<reference evidence="4" key="2">
    <citation type="submission" date="2025-08" db="UniProtKB">
        <authorList>
            <consortium name="Ensembl"/>
        </authorList>
    </citation>
    <scope>IDENTIFICATION</scope>
</reference>
<dbReference type="FunFam" id="2.60.40.10:FF:000998">
    <property type="entry name" value="Immunoglobulin heavy constant epsilon"/>
    <property type="match status" value="1"/>
</dbReference>
<evidence type="ECO:0000313" key="4">
    <source>
        <dbReference type="Ensembl" id="ENSVURP00010017927.1"/>
    </source>
</evidence>
<dbReference type="FunFam" id="2.60.40.10:FF:000463">
    <property type="entry name" value="Immunoglobulin heavy constant gamma 1"/>
    <property type="match status" value="1"/>
</dbReference>
<dbReference type="CDD" id="cd05768">
    <property type="entry name" value="IgC1_CH3_IgAGD_CH4_IgAEM"/>
    <property type="match status" value="1"/>
</dbReference>
<reference evidence="5" key="1">
    <citation type="submission" date="2018-12" db="EMBL/GenBank/DDBJ databases">
        <authorList>
            <person name="Yazar S."/>
        </authorList>
    </citation>
    <scope>NUCLEOTIDE SEQUENCE [LARGE SCALE GENOMIC DNA]</scope>
</reference>
<dbReference type="Gene3D" id="2.60.40.10">
    <property type="entry name" value="Immunoglobulins"/>
    <property type="match status" value="3"/>
</dbReference>
<dbReference type="GeneTree" id="ENSGT00940000161516"/>
<name>A0A4X2LA70_VOMUR</name>
<dbReference type="SUPFAM" id="SSF48726">
    <property type="entry name" value="Immunoglobulin"/>
    <property type="match status" value="3"/>
</dbReference>
<feature type="domain" description="Ig-like" evidence="3">
    <location>
        <begin position="253"/>
        <end position="354"/>
    </location>
</feature>
<dbReference type="Pfam" id="PF07654">
    <property type="entry name" value="C1-set"/>
    <property type="match status" value="3"/>
</dbReference>
<dbReference type="InterPro" id="IPR013783">
    <property type="entry name" value="Ig-like_fold"/>
</dbReference>
<reference evidence="4" key="3">
    <citation type="submission" date="2025-09" db="UniProtKB">
        <authorList>
            <consortium name="Ensembl"/>
        </authorList>
    </citation>
    <scope>IDENTIFICATION</scope>
</reference>
<feature type="domain" description="Ig-like" evidence="3">
    <location>
        <begin position="32"/>
        <end position="112"/>
    </location>
</feature>
<evidence type="ECO:0000256" key="2">
    <source>
        <dbReference type="SAM" id="MobiDB-lite"/>
    </source>
</evidence>
<proteinExistence type="predicted"/>
<sequence length="377" mass="40819">MCAESPDSFSPCLYFPLSQAIYGSACVSVSDPKVAPTLFPLNSRDSDSIIIGCLAQSFFPEPVNMAWVNGSEGTVRNYPAAQIGNTYTQATVLDFPAGQCTDTKSYQCQVDHYGIIADLIIPCKGKRKKFKPSNPPIYPSCPTPAPSPNCKTPQVSLSPPSLESLLLGTGANLTCTLSGLKDGNGVKFTWEHTPAQSSTSKPIQGTPEKDSSGKYSVSSVLEICAEDWTRGDNFSCTVSHCEIENTTKTISKLEVYLLPPSADELALNELVSITCLVRGHSPPEALVYWLKGSERVPREDYIISGPYPEPKGNNTFIISSILQVSASEWKAENKYSCVVGHEALPLNFTQQTIDRFSGKPTNVNVSVILSDVYGTCY</sequence>
<dbReference type="InterPro" id="IPR036179">
    <property type="entry name" value="Ig-like_dom_sf"/>
</dbReference>
<dbReference type="InterPro" id="IPR003597">
    <property type="entry name" value="Ig_C1-set"/>
</dbReference>
<dbReference type="PROSITE" id="PS50835">
    <property type="entry name" value="IG_LIKE"/>
    <property type="match status" value="3"/>
</dbReference>
<dbReference type="InterPro" id="IPR050380">
    <property type="entry name" value="Immune_Resp_Modulators"/>
</dbReference>
<organism evidence="4 5">
    <name type="scientific">Vombatus ursinus</name>
    <name type="common">Common wombat</name>
    <dbReference type="NCBI Taxonomy" id="29139"/>
    <lineage>
        <taxon>Eukaryota</taxon>
        <taxon>Metazoa</taxon>
        <taxon>Chordata</taxon>
        <taxon>Craniata</taxon>
        <taxon>Vertebrata</taxon>
        <taxon>Euteleostomi</taxon>
        <taxon>Mammalia</taxon>
        <taxon>Metatheria</taxon>
        <taxon>Diprotodontia</taxon>
        <taxon>Vombatidae</taxon>
        <taxon>Vombatus</taxon>
    </lineage>
</organism>
<evidence type="ECO:0000259" key="3">
    <source>
        <dbReference type="PROSITE" id="PS50835"/>
    </source>
</evidence>
<dbReference type="InterPro" id="IPR007110">
    <property type="entry name" value="Ig-like_dom"/>
</dbReference>
<dbReference type="SMART" id="SM00407">
    <property type="entry name" value="IGc1"/>
    <property type="match status" value="3"/>
</dbReference>
<accession>A0A4X2LA70</accession>
<feature type="region of interest" description="Disordered" evidence="2">
    <location>
        <begin position="193"/>
        <end position="212"/>
    </location>
</feature>
<dbReference type="Ensembl" id="ENSVURT00010020361.1">
    <property type="protein sequence ID" value="ENSVURP00010017927.1"/>
    <property type="gene ID" value="ENSVURG00010013691.1"/>
</dbReference>
<feature type="compositionally biased region" description="Polar residues" evidence="2">
    <location>
        <begin position="194"/>
        <end position="203"/>
    </location>
</feature>
<dbReference type="AlphaFoldDB" id="A0A4X2LA70"/>
<dbReference type="PANTHER" id="PTHR23411">
    <property type="entry name" value="TAPASIN"/>
    <property type="match status" value="1"/>
</dbReference>
<keyword evidence="5" id="KW-1185">Reference proteome</keyword>
<keyword evidence="1" id="KW-0393">Immunoglobulin domain</keyword>
<evidence type="ECO:0000313" key="5">
    <source>
        <dbReference type="Proteomes" id="UP000314987"/>
    </source>
</evidence>
<dbReference type="InterPro" id="IPR003006">
    <property type="entry name" value="Ig/MHC_CS"/>
</dbReference>
<dbReference type="STRING" id="29139.ENSVURP00010017927"/>
<dbReference type="Proteomes" id="UP000314987">
    <property type="component" value="Unassembled WGS sequence"/>
</dbReference>
<protein>
    <recommendedName>
        <fullName evidence="3">Ig-like domain-containing protein</fullName>
    </recommendedName>
</protein>
<dbReference type="PROSITE" id="PS00290">
    <property type="entry name" value="IG_MHC"/>
    <property type="match status" value="2"/>
</dbReference>
<dbReference type="OMA" id="QCHVEHY"/>
<feature type="domain" description="Ig-like" evidence="3">
    <location>
        <begin position="153"/>
        <end position="251"/>
    </location>
</feature>